<dbReference type="AlphaFoldDB" id="A0AAW5N2N8"/>
<evidence type="ECO:0000313" key="3">
    <source>
        <dbReference type="Proteomes" id="UP001206878"/>
    </source>
</evidence>
<keyword evidence="1" id="KW-0812">Transmembrane</keyword>
<evidence type="ECO:0000313" key="2">
    <source>
        <dbReference type="EMBL" id="MCR6679636.1"/>
    </source>
</evidence>
<protein>
    <submittedName>
        <fullName evidence="2">Uncharacterized protein</fullName>
    </submittedName>
</protein>
<reference evidence="2" key="1">
    <citation type="submission" date="2022-07" db="EMBL/GenBank/DDBJ databases">
        <title>Diversity of ethanolamine utilization by human commensal Escherichia coli.</title>
        <authorList>
            <person name="Jubelin G."/>
        </authorList>
    </citation>
    <scope>NUCLEOTIDE SEQUENCE</scope>
    <source>
        <strain evidence="2">S1</strain>
    </source>
</reference>
<name>A0AAW5N2N8_9ESCH</name>
<keyword evidence="1" id="KW-0472">Membrane</keyword>
<accession>A0AAW5N2N8</accession>
<feature type="non-terminal residue" evidence="2">
    <location>
        <position position="79"/>
    </location>
</feature>
<evidence type="ECO:0000256" key="1">
    <source>
        <dbReference type="SAM" id="Phobius"/>
    </source>
</evidence>
<gene>
    <name evidence="2" type="ORF">NVV43_29850</name>
</gene>
<dbReference type="Proteomes" id="UP001206878">
    <property type="component" value="Unassembled WGS sequence"/>
</dbReference>
<dbReference type="EMBL" id="JANPXH010001545">
    <property type="protein sequence ID" value="MCR6679636.1"/>
    <property type="molecule type" value="Genomic_DNA"/>
</dbReference>
<feature type="non-terminal residue" evidence="2">
    <location>
        <position position="1"/>
    </location>
</feature>
<comment type="caution">
    <text evidence="2">The sequence shown here is derived from an EMBL/GenBank/DDBJ whole genome shotgun (WGS) entry which is preliminary data.</text>
</comment>
<feature type="transmembrane region" description="Helical" evidence="1">
    <location>
        <begin position="30"/>
        <end position="52"/>
    </location>
</feature>
<proteinExistence type="predicted"/>
<sequence>WLQVPWGWDLVNEWIDPVAESAAEATGTTLVVSVVASLALAVAGILLAWRWYGRTRDVPERARKRVPWAARTLEHKFYF</sequence>
<organism evidence="2 3">
    <name type="scientific">Escherichia marmotae</name>
    <dbReference type="NCBI Taxonomy" id="1499973"/>
    <lineage>
        <taxon>Bacteria</taxon>
        <taxon>Pseudomonadati</taxon>
        <taxon>Pseudomonadota</taxon>
        <taxon>Gammaproteobacteria</taxon>
        <taxon>Enterobacterales</taxon>
        <taxon>Enterobacteriaceae</taxon>
        <taxon>Escherichia</taxon>
    </lineage>
</organism>
<keyword evidence="1" id="KW-1133">Transmembrane helix</keyword>